<sequence length="93" mass="11233">MQKRALRCYGEEISEIERERARLYTNLSINKLSSLHQPKTQINIWEERELEMERSRDGGSTKRWRDREMEEARVRKMERSRDGGSTSEMEIEK</sequence>
<name>A0A816WHM4_BRANA</name>
<proteinExistence type="predicted"/>
<reference evidence="2" key="1">
    <citation type="submission" date="2021-01" db="EMBL/GenBank/DDBJ databases">
        <authorList>
            <consortium name="Genoscope - CEA"/>
            <person name="William W."/>
        </authorList>
    </citation>
    <scope>NUCLEOTIDE SEQUENCE</scope>
</reference>
<protein>
    <submittedName>
        <fullName evidence="2">(rape) hypothetical protein</fullName>
    </submittedName>
</protein>
<feature type="region of interest" description="Disordered" evidence="1">
    <location>
        <begin position="50"/>
        <end position="93"/>
    </location>
</feature>
<feature type="compositionally biased region" description="Basic and acidic residues" evidence="1">
    <location>
        <begin position="50"/>
        <end position="82"/>
    </location>
</feature>
<feature type="compositionally biased region" description="Polar residues" evidence="1">
    <location>
        <begin position="83"/>
        <end position="93"/>
    </location>
</feature>
<accession>A0A816WHM4</accession>
<organism evidence="2">
    <name type="scientific">Brassica napus</name>
    <name type="common">Rape</name>
    <dbReference type="NCBI Taxonomy" id="3708"/>
    <lineage>
        <taxon>Eukaryota</taxon>
        <taxon>Viridiplantae</taxon>
        <taxon>Streptophyta</taxon>
        <taxon>Embryophyta</taxon>
        <taxon>Tracheophyta</taxon>
        <taxon>Spermatophyta</taxon>
        <taxon>Magnoliopsida</taxon>
        <taxon>eudicotyledons</taxon>
        <taxon>Gunneridae</taxon>
        <taxon>Pentapetalae</taxon>
        <taxon>rosids</taxon>
        <taxon>malvids</taxon>
        <taxon>Brassicales</taxon>
        <taxon>Brassicaceae</taxon>
        <taxon>Brassiceae</taxon>
        <taxon>Brassica</taxon>
    </lineage>
</organism>
<gene>
    <name evidence="2" type="ORF">DARMORV10_A03P68290.1</name>
</gene>
<dbReference type="Proteomes" id="UP001295469">
    <property type="component" value="Chromosome A03"/>
</dbReference>
<dbReference type="EMBL" id="HG994357">
    <property type="protein sequence ID" value="CAF2134219.1"/>
    <property type="molecule type" value="Genomic_DNA"/>
</dbReference>
<evidence type="ECO:0000313" key="2">
    <source>
        <dbReference type="EMBL" id="CAF2134219.1"/>
    </source>
</evidence>
<feature type="non-terminal residue" evidence="2">
    <location>
        <position position="1"/>
    </location>
</feature>
<evidence type="ECO:0000256" key="1">
    <source>
        <dbReference type="SAM" id="MobiDB-lite"/>
    </source>
</evidence>
<dbReference type="AlphaFoldDB" id="A0A816WHM4"/>